<evidence type="ECO:0000313" key="2">
    <source>
        <dbReference type="Proteomes" id="UP000198406"/>
    </source>
</evidence>
<protein>
    <submittedName>
        <fullName evidence="1">Uncharacterized protein</fullName>
    </submittedName>
</protein>
<sequence>MGGLAENNTLTTNDNRSLDRALLTAAMATNSSTATRRFLPESGRALTSIERRERLIAILDEALAVINVPTAPTSRMFHAPTTHASPLPRD</sequence>
<evidence type="ECO:0000313" key="1">
    <source>
        <dbReference type="EMBL" id="GAX24764.1"/>
    </source>
</evidence>
<dbReference type="InParanoid" id="A0A1Z5KEL9"/>
<reference evidence="1 2" key="1">
    <citation type="journal article" date="2015" name="Plant Cell">
        <title>Oil accumulation by the oleaginous diatom Fistulifera solaris as revealed by the genome and transcriptome.</title>
        <authorList>
            <person name="Tanaka T."/>
            <person name="Maeda Y."/>
            <person name="Veluchamy A."/>
            <person name="Tanaka M."/>
            <person name="Abida H."/>
            <person name="Marechal E."/>
            <person name="Bowler C."/>
            <person name="Muto M."/>
            <person name="Sunaga Y."/>
            <person name="Tanaka M."/>
            <person name="Yoshino T."/>
            <person name="Taniguchi T."/>
            <person name="Fukuda Y."/>
            <person name="Nemoto M."/>
            <person name="Matsumoto M."/>
            <person name="Wong P.S."/>
            <person name="Aburatani S."/>
            <person name="Fujibuchi W."/>
        </authorList>
    </citation>
    <scope>NUCLEOTIDE SEQUENCE [LARGE SCALE GENOMIC DNA]</scope>
    <source>
        <strain evidence="1 2">JPCC DA0580</strain>
    </source>
</reference>
<comment type="caution">
    <text evidence="1">The sequence shown here is derived from an EMBL/GenBank/DDBJ whole genome shotgun (WGS) entry which is preliminary data.</text>
</comment>
<organism evidence="1 2">
    <name type="scientific">Fistulifera solaris</name>
    <name type="common">Oleaginous diatom</name>
    <dbReference type="NCBI Taxonomy" id="1519565"/>
    <lineage>
        <taxon>Eukaryota</taxon>
        <taxon>Sar</taxon>
        <taxon>Stramenopiles</taxon>
        <taxon>Ochrophyta</taxon>
        <taxon>Bacillariophyta</taxon>
        <taxon>Bacillariophyceae</taxon>
        <taxon>Bacillariophycidae</taxon>
        <taxon>Naviculales</taxon>
        <taxon>Naviculaceae</taxon>
        <taxon>Fistulifera</taxon>
    </lineage>
</organism>
<gene>
    <name evidence="1" type="ORF">FisN_4Hu322</name>
</gene>
<dbReference type="AlphaFoldDB" id="A0A1Z5KEL9"/>
<dbReference type="EMBL" id="BDSP01000213">
    <property type="protein sequence ID" value="GAX24764.1"/>
    <property type="molecule type" value="Genomic_DNA"/>
</dbReference>
<accession>A0A1Z5KEL9</accession>
<keyword evidence="2" id="KW-1185">Reference proteome</keyword>
<proteinExistence type="predicted"/>
<dbReference type="Proteomes" id="UP000198406">
    <property type="component" value="Unassembled WGS sequence"/>
</dbReference>
<name>A0A1Z5KEL9_FISSO</name>